<dbReference type="Gene3D" id="3.40.50.720">
    <property type="entry name" value="NAD(P)-binding Rossmann-like Domain"/>
    <property type="match status" value="1"/>
</dbReference>
<dbReference type="Gene3D" id="3.90.25.10">
    <property type="entry name" value="UDP-galactose 4-epimerase, domain 1"/>
    <property type="match status" value="1"/>
</dbReference>
<dbReference type="Pfam" id="PF16363">
    <property type="entry name" value="GDP_Man_Dehyd"/>
    <property type="match status" value="1"/>
</dbReference>
<evidence type="ECO:0000313" key="4">
    <source>
        <dbReference type="EMBL" id="KKM24980.1"/>
    </source>
</evidence>
<name>A0A0F9IRK6_9ZZZZ</name>
<dbReference type="EMBL" id="LAZR01014539">
    <property type="protein sequence ID" value="KKM17031.1"/>
    <property type="molecule type" value="Genomic_DNA"/>
</dbReference>
<dbReference type="PANTHER" id="PTHR43000">
    <property type="entry name" value="DTDP-D-GLUCOSE 4,6-DEHYDRATASE-RELATED"/>
    <property type="match status" value="1"/>
</dbReference>
<reference evidence="3" key="1">
    <citation type="journal article" date="2015" name="Nature">
        <title>Complex archaea that bridge the gap between prokaryotes and eukaryotes.</title>
        <authorList>
            <person name="Spang A."/>
            <person name="Saw J.H."/>
            <person name="Jorgensen S.L."/>
            <person name="Zaremba-Niedzwiedzka K."/>
            <person name="Martijn J."/>
            <person name="Lind A.E."/>
            <person name="van Eijk R."/>
            <person name="Schleper C."/>
            <person name="Guy L."/>
            <person name="Ettema T.J."/>
        </authorList>
    </citation>
    <scope>NUCLEOTIDE SEQUENCE</scope>
</reference>
<dbReference type="EMBL" id="LAZR01013319">
    <property type="protein sequence ID" value="KKM22514.1"/>
    <property type="molecule type" value="Genomic_DNA"/>
</dbReference>
<dbReference type="SUPFAM" id="SSF51735">
    <property type="entry name" value="NAD(P)-binding Rossmann-fold domains"/>
    <property type="match status" value="1"/>
</dbReference>
<gene>
    <name evidence="4" type="ORF">LCGC14_1599640</name>
    <name evidence="3" type="ORF">LCGC14_1624590</name>
    <name evidence="2" type="ORF">LCGC14_1679840</name>
</gene>
<protein>
    <recommendedName>
        <fullName evidence="1">NAD(P)-binding domain-containing protein</fullName>
    </recommendedName>
</protein>
<evidence type="ECO:0000259" key="1">
    <source>
        <dbReference type="Pfam" id="PF16363"/>
    </source>
</evidence>
<dbReference type="InterPro" id="IPR016040">
    <property type="entry name" value="NAD(P)-bd_dom"/>
</dbReference>
<evidence type="ECO:0000313" key="3">
    <source>
        <dbReference type="EMBL" id="KKM22514.1"/>
    </source>
</evidence>
<proteinExistence type="predicted"/>
<dbReference type="InterPro" id="IPR036291">
    <property type="entry name" value="NAD(P)-bd_dom_sf"/>
</dbReference>
<organism evidence="3">
    <name type="scientific">marine sediment metagenome</name>
    <dbReference type="NCBI Taxonomy" id="412755"/>
    <lineage>
        <taxon>unclassified sequences</taxon>
        <taxon>metagenomes</taxon>
        <taxon>ecological metagenomes</taxon>
    </lineage>
</organism>
<dbReference type="EMBL" id="LAZR01012812">
    <property type="protein sequence ID" value="KKM24980.1"/>
    <property type="molecule type" value="Genomic_DNA"/>
</dbReference>
<accession>A0A0F9IRK6</accession>
<comment type="caution">
    <text evidence="3">The sequence shown here is derived from an EMBL/GenBank/DDBJ whole genome shotgun (WGS) entry which is preliminary data.</text>
</comment>
<dbReference type="AlphaFoldDB" id="A0A0F9IRK6"/>
<sequence>MDKIIITGANGFIGSHLIDLCISNDYEVYGLERPDQIYKNLSHYTFDKELFSKEEKQEYLGELIRIPTNNKKLVILECDVKNALLLEKIIRKIEPKFIFHFAAQPYILQSWEDPVETIEVNVIGTINVFQPLIKYKLETRVILACTSTEYDTKNRTGAPLKETDPLLALHPYGISKIAAELLARQYFSNFNVEIINLRFFNQTGIRRINDAPSDFIRKLIKIELGLDGNKLQVGNLNPYRDFTDIKDSVLAILLAATNGKPGETYNVCSGKKVQIREILNIVLSFSNEKIEVVENDPQKLRKVDEDIIIGDNSKIKIELGWEPTLSIEETLKEMYFYWLNYYKRQKL</sequence>
<feature type="domain" description="NAD(P)-binding" evidence="1">
    <location>
        <begin position="5"/>
        <end position="334"/>
    </location>
</feature>
<evidence type="ECO:0000313" key="2">
    <source>
        <dbReference type="EMBL" id="KKM17031.1"/>
    </source>
</evidence>